<keyword evidence="2" id="KW-1185">Reference proteome</keyword>
<evidence type="ECO:0000313" key="1">
    <source>
        <dbReference type="EMBL" id="TQV71376.1"/>
    </source>
</evidence>
<protein>
    <submittedName>
        <fullName evidence="1">Uncharacterized protein</fullName>
    </submittedName>
</protein>
<proteinExistence type="predicted"/>
<sequence length="167" mass="19575">MSGVLQEMLVLLSEEDRAAFEQLAQKMKQVNGDVSLLSVEDRQMIQLMEAKYGEQINQTHNKANQFENFDILELPFAQHVRQLLARDLGEKYPTEEDAVRFAFENKWLPVDCQDQNLVAELYERFGEDIKEMNQWRNEMVETQSDPKMALGLAWFMIIFKLNERLNG</sequence>
<gene>
    <name evidence="1" type="ORF">FLL45_19665</name>
</gene>
<dbReference type="RefSeq" id="WP_142943775.1">
    <property type="nucleotide sequence ID" value="NZ_VIKR01000006.1"/>
</dbReference>
<comment type="caution">
    <text evidence="1">The sequence shown here is derived from an EMBL/GenBank/DDBJ whole genome shotgun (WGS) entry which is preliminary data.</text>
</comment>
<dbReference type="AlphaFoldDB" id="A0A545T2D5"/>
<dbReference type="Proteomes" id="UP000317839">
    <property type="component" value="Unassembled WGS sequence"/>
</dbReference>
<name>A0A545T2D5_9GAMM</name>
<organism evidence="1 2">
    <name type="scientific">Aliikangiella marina</name>
    <dbReference type="NCBI Taxonomy" id="1712262"/>
    <lineage>
        <taxon>Bacteria</taxon>
        <taxon>Pseudomonadati</taxon>
        <taxon>Pseudomonadota</taxon>
        <taxon>Gammaproteobacteria</taxon>
        <taxon>Oceanospirillales</taxon>
        <taxon>Pleioneaceae</taxon>
        <taxon>Aliikangiella</taxon>
    </lineage>
</organism>
<accession>A0A545T2D5</accession>
<reference evidence="1 2" key="1">
    <citation type="submission" date="2019-06" db="EMBL/GenBank/DDBJ databases">
        <title>Draft genome of Aliikangiella marina GYP-15.</title>
        <authorList>
            <person name="Wang G."/>
        </authorList>
    </citation>
    <scope>NUCLEOTIDE SEQUENCE [LARGE SCALE GENOMIC DNA]</scope>
    <source>
        <strain evidence="1 2">GYP-15</strain>
    </source>
</reference>
<dbReference type="OrthoDB" id="6195114at2"/>
<dbReference type="EMBL" id="VIKR01000006">
    <property type="protein sequence ID" value="TQV71376.1"/>
    <property type="molecule type" value="Genomic_DNA"/>
</dbReference>
<evidence type="ECO:0000313" key="2">
    <source>
        <dbReference type="Proteomes" id="UP000317839"/>
    </source>
</evidence>